<feature type="domain" description="Snake toxin/toxin-like" evidence="2">
    <location>
        <begin position="20"/>
        <end position="88"/>
    </location>
</feature>
<organism evidence="3 4">
    <name type="scientific">Clupea harengus</name>
    <name type="common">Atlantic herring</name>
    <dbReference type="NCBI Taxonomy" id="7950"/>
    <lineage>
        <taxon>Eukaryota</taxon>
        <taxon>Metazoa</taxon>
        <taxon>Chordata</taxon>
        <taxon>Craniata</taxon>
        <taxon>Vertebrata</taxon>
        <taxon>Euteleostomi</taxon>
        <taxon>Actinopterygii</taxon>
        <taxon>Neopterygii</taxon>
        <taxon>Teleostei</taxon>
        <taxon>Clupei</taxon>
        <taxon>Clupeiformes</taxon>
        <taxon>Clupeoidei</taxon>
        <taxon>Clupeidae</taxon>
        <taxon>Clupea</taxon>
    </lineage>
</organism>
<dbReference type="Gene3D" id="2.10.60.10">
    <property type="entry name" value="CD59"/>
    <property type="match status" value="1"/>
</dbReference>
<dbReference type="InterPro" id="IPR045860">
    <property type="entry name" value="Snake_toxin-like_sf"/>
</dbReference>
<proteinExistence type="predicted"/>
<keyword evidence="3" id="KW-1185">Reference proteome</keyword>
<dbReference type="GO" id="GO:0019834">
    <property type="term" value="F:phospholipase A2 inhibitor activity"/>
    <property type="evidence" value="ECO:0007669"/>
    <property type="project" value="UniProtKB-KW"/>
</dbReference>
<evidence type="ECO:0000259" key="2">
    <source>
        <dbReference type="Pfam" id="PF00087"/>
    </source>
</evidence>
<dbReference type="GeneID" id="116218193"/>
<dbReference type="OrthoDB" id="6148423at2759"/>
<accession>A0A6P8EF18</accession>
<dbReference type="InterPro" id="IPR035076">
    <property type="entry name" value="Toxin/TOLIP"/>
</dbReference>
<keyword evidence="4" id="KW-0593">Phospholipase A2 inhibitor</keyword>
<feature type="signal peptide" evidence="1">
    <location>
        <begin position="1"/>
        <end position="19"/>
    </location>
</feature>
<name>A0A6P8EF18_CLUHA</name>
<protein>
    <submittedName>
        <fullName evidence="4">Phospholipase A2 inhibitor CNF-like</fullName>
    </submittedName>
</protein>
<evidence type="ECO:0000256" key="1">
    <source>
        <dbReference type="SAM" id="SignalP"/>
    </source>
</evidence>
<evidence type="ECO:0000313" key="3">
    <source>
        <dbReference type="Proteomes" id="UP000515152"/>
    </source>
</evidence>
<feature type="chain" id="PRO_5028146148" evidence="1">
    <location>
        <begin position="20"/>
        <end position="88"/>
    </location>
</feature>
<dbReference type="SUPFAM" id="SSF57302">
    <property type="entry name" value="Snake toxin-like"/>
    <property type="match status" value="1"/>
</dbReference>
<dbReference type="Proteomes" id="UP000515152">
    <property type="component" value="Chromosome 21"/>
</dbReference>
<reference evidence="4" key="1">
    <citation type="submission" date="2025-08" db="UniProtKB">
        <authorList>
            <consortium name="RefSeq"/>
        </authorList>
    </citation>
    <scope>IDENTIFICATION</scope>
</reference>
<sequence length="88" mass="9610">MRLVFTFALLLLSVSFGGALKCNFCMSRGNSCVPSVQTCPRYMDACGSVLYISPYLGITRNCMNMATCQTFMHMPNVAAICCSTDLCN</sequence>
<dbReference type="Pfam" id="PF00087">
    <property type="entry name" value="Toxin_TOLIP"/>
    <property type="match status" value="1"/>
</dbReference>
<dbReference type="KEGG" id="char:116218193"/>
<keyword evidence="1" id="KW-0732">Signal</keyword>
<dbReference type="AlphaFoldDB" id="A0A6P8EF18"/>
<dbReference type="RefSeq" id="XP_031414588.1">
    <property type="nucleotide sequence ID" value="XM_031558728.1"/>
</dbReference>
<evidence type="ECO:0000313" key="4">
    <source>
        <dbReference type="RefSeq" id="XP_031414588.1"/>
    </source>
</evidence>
<gene>
    <name evidence="4" type="primary">LOC116218193</name>
</gene>